<feature type="binding site" evidence="9">
    <location>
        <position position="156"/>
    </location>
    <ligand>
        <name>1-deoxy-D-xylulose 5-phosphate</name>
        <dbReference type="ChEBI" id="CHEBI:57792"/>
    </ligand>
</feature>
<feature type="binding site" evidence="9">
    <location>
        <position position="129"/>
    </location>
    <ligand>
        <name>NADPH</name>
        <dbReference type="ChEBI" id="CHEBI:57783"/>
    </ligand>
</feature>
<keyword evidence="6 9" id="KW-0464">Manganese</keyword>
<dbReference type="EMBL" id="JQZV01000013">
    <property type="protein sequence ID" value="KGN92138.1"/>
    <property type="molecule type" value="Genomic_DNA"/>
</dbReference>
<feature type="binding site" evidence="9">
    <location>
        <position position="45"/>
    </location>
    <ligand>
        <name>NADPH</name>
        <dbReference type="ChEBI" id="CHEBI:57783"/>
    </ligand>
</feature>
<proteinExistence type="inferred from homology"/>
<feature type="binding site" evidence="9">
    <location>
        <position position="157"/>
    </location>
    <ligand>
        <name>1-deoxy-D-xylulose 5-phosphate</name>
        <dbReference type="ChEBI" id="CHEBI:57792"/>
    </ligand>
</feature>
<dbReference type="NCBIfam" id="TIGR00243">
    <property type="entry name" value="Dxr"/>
    <property type="match status" value="1"/>
</dbReference>
<dbReference type="Pfam" id="PF08436">
    <property type="entry name" value="DXP_redisom_C"/>
    <property type="match status" value="1"/>
</dbReference>
<feature type="binding site" evidence="9">
    <location>
        <position position="217"/>
    </location>
    <ligand>
        <name>1-deoxy-D-xylulose 5-phosphate</name>
        <dbReference type="ChEBI" id="CHEBI:57792"/>
    </ligand>
</feature>
<comment type="pathway">
    <text evidence="1 9">Isoprenoid biosynthesis; isopentenyl diphosphate biosynthesis via DXP pathway; isopentenyl diphosphate from 1-deoxy-D-xylulose 5-phosphate: step 1/6.</text>
</comment>
<feature type="binding site" evidence="9">
    <location>
        <position position="17"/>
    </location>
    <ligand>
        <name>NADPH</name>
        <dbReference type="ChEBI" id="CHEBI:57783"/>
    </ligand>
</feature>
<evidence type="ECO:0000256" key="4">
    <source>
        <dbReference type="ARBA" id="ARBA00022857"/>
    </source>
</evidence>
<feature type="binding site" evidence="9">
    <location>
        <position position="204"/>
    </location>
    <ligand>
        <name>1-deoxy-D-xylulose 5-phosphate</name>
        <dbReference type="ChEBI" id="CHEBI:57792"/>
    </ligand>
</feature>
<sequence>MTQGNQRKRSITILGSTGSIGTQALDIINRHPDLFEVYALVANRNSDLLISQARAFSPAVVVIADESCYLEVKDALKDLPIHVWTGKDSITGVAASQEADIVLTAMVGFAGLEPTIAAIKAGRTIALANKETLVVAGEMITAMASQYNACIIPVDSEHSAIFQCLVGESCNKISKLILTASGGPFIDIPASELKNVRPEQALKHPNWKMGNKVTIDSASLMNKGFEMIEARWLFDVNPSDIEVFIHRQSIIHSMVAFEDGSLKAQLGLPDMRVPIAYALSFPYRKPTGVQAPSIQAMSSLSFEAPRTEDFPNLSLAYRSIEAGGVAPCILNAANEIAVERFLNHEIGFMDISHLIETMLNKYSSNCANPLSLDDLISLNKDVRHSASLWLKH</sequence>
<feature type="binding site" evidence="9">
    <location>
        <position position="157"/>
    </location>
    <ligand>
        <name>Mn(2+)</name>
        <dbReference type="ChEBI" id="CHEBI:29035"/>
    </ligand>
</feature>
<feature type="binding site" evidence="9">
    <location>
        <position position="18"/>
    </location>
    <ligand>
        <name>NADPH</name>
        <dbReference type="ChEBI" id="CHEBI:57783"/>
    </ligand>
</feature>
<evidence type="ECO:0000256" key="7">
    <source>
        <dbReference type="ARBA" id="ARBA00023229"/>
    </source>
</evidence>
<dbReference type="Proteomes" id="UP000030101">
    <property type="component" value="Unassembled WGS sequence"/>
</dbReference>
<feature type="binding site" evidence="9">
    <location>
        <position position="210"/>
    </location>
    <ligand>
        <name>NADPH</name>
        <dbReference type="ChEBI" id="CHEBI:57783"/>
    </ligand>
</feature>
<evidence type="ECO:0000259" key="11">
    <source>
        <dbReference type="Pfam" id="PF08436"/>
    </source>
</evidence>
<gene>
    <name evidence="9" type="primary">dxr</name>
    <name evidence="13" type="ORF">HQ43_08910</name>
</gene>
<protein>
    <recommendedName>
        <fullName evidence="9">1-deoxy-D-xylulose 5-phosphate reductoisomerase</fullName>
        <shortName evidence="9">DXP reductoisomerase</shortName>
        <ecNumber evidence="9">1.1.1.267</ecNumber>
    </recommendedName>
    <alternativeName>
        <fullName evidence="9">1-deoxyxylulose-5-phosphate reductoisomerase</fullName>
    </alternativeName>
    <alternativeName>
        <fullName evidence="9">2-C-methyl-D-erythritol 4-phosphate synthase</fullName>
    </alternativeName>
</protein>
<feature type="domain" description="1-deoxy-D-xylulose 5-phosphate reductoisomerase C-terminal" evidence="11">
    <location>
        <begin position="151"/>
        <end position="234"/>
    </location>
</feature>
<feature type="domain" description="1-deoxy-D-xylulose 5-phosphate reductoisomerase N-terminal" evidence="10">
    <location>
        <begin position="11"/>
        <end position="137"/>
    </location>
</feature>
<comment type="similarity">
    <text evidence="2 9">Belongs to the DXR family.</text>
</comment>
<dbReference type="Pfam" id="PF13288">
    <property type="entry name" value="DXPR_C"/>
    <property type="match status" value="1"/>
</dbReference>
<dbReference type="SUPFAM" id="SSF51735">
    <property type="entry name" value="NAD(P)-binding Rossmann-fold domains"/>
    <property type="match status" value="1"/>
</dbReference>
<evidence type="ECO:0000256" key="6">
    <source>
        <dbReference type="ARBA" id="ARBA00023211"/>
    </source>
</evidence>
<dbReference type="Pfam" id="PF02670">
    <property type="entry name" value="DXP_reductoisom"/>
    <property type="match status" value="1"/>
</dbReference>
<evidence type="ECO:0000259" key="12">
    <source>
        <dbReference type="Pfam" id="PF13288"/>
    </source>
</evidence>
<dbReference type="RefSeq" id="WP_036792150.1">
    <property type="nucleotide sequence ID" value="NZ_JQZV01000013.1"/>
</dbReference>
<comment type="function">
    <text evidence="9">Catalyzes the NADPH-dependent rearrangement and reduction of 1-deoxy-D-xylulose-5-phosphate (DXP) to 2-C-methyl-D-erythritol 4-phosphate (MEP).</text>
</comment>
<dbReference type="InterPro" id="IPR026877">
    <property type="entry name" value="DXPR_C"/>
</dbReference>
<keyword evidence="3 9" id="KW-0479">Metal-binding</keyword>
<dbReference type="PIRSF" id="PIRSF006205">
    <property type="entry name" value="Dxp_reductismrs"/>
    <property type="match status" value="1"/>
</dbReference>
<feature type="binding site" evidence="9">
    <location>
        <position position="19"/>
    </location>
    <ligand>
        <name>NADPH</name>
        <dbReference type="ChEBI" id="CHEBI:57783"/>
    </ligand>
</feature>
<keyword evidence="4 9" id="KW-0521">NADP</keyword>
<comment type="cofactor">
    <cofactor evidence="9">
        <name>Mg(2+)</name>
        <dbReference type="ChEBI" id="CHEBI:18420"/>
    </cofactor>
    <cofactor evidence="9">
        <name>Mn(2+)</name>
        <dbReference type="ChEBI" id="CHEBI:29035"/>
    </cofactor>
</comment>
<comment type="catalytic activity">
    <reaction evidence="8">
        <text>2-C-methyl-D-erythritol 4-phosphate + NADP(+) = 1-deoxy-D-xylulose 5-phosphate + NADPH + H(+)</text>
        <dbReference type="Rhea" id="RHEA:13717"/>
        <dbReference type="ChEBI" id="CHEBI:15378"/>
        <dbReference type="ChEBI" id="CHEBI:57783"/>
        <dbReference type="ChEBI" id="CHEBI:57792"/>
        <dbReference type="ChEBI" id="CHEBI:58262"/>
        <dbReference type="ChEBI" id="CHEBI:58349"/>
        <dbReference type="EC" id="1.1.1.267"/>
    </reaction>
    <physiologicalReaction direction="right-to-left" evidence="8">
        <dbReference type="Rhea" id="RHEA:13719"/>
    </physiologicalReaction>
</comment>
<evidence type="ECO:0000256" key="3">
    <source>
        <dbReference type="ARBA" id="ARBA00022723"/>
    </source>
</evidence>
<dbReference type="SUPFAM" id="SSF69055">
    <property type="entry name" value="1-deoxy-D-xylulose-5-phosphate reductoisomerase, C-terminal domain"/>
    <property type="match status" value="1"/>
</dbReference>
<evidence type="ECO:0000256" key="5">
    <source>
        <dbReference type="ARBA" id="ARBA00023002"/>
    </source>
</evidence>
<dbReference type="HAMAP" id="MF_00183">
    <property type="entry name" value="DXP_reductoisom"/>
    <property type="match status" value="1"/>
</dbReference>
<organism evidence="13 14">
    <name type="scientific">Porphyromonas canoris</name>
    <dbReference type="NCBI Taxonomy" id="36875"/>
    <lineage>
        <taxon>Bacteria</taxon>
        <taxon>Pseudomonadati</taxon>
        <taxon>Bacteroidota</taxon>
        <taxon>Bacteroidia</taxon>
        <taxon>Bacteroidales</taxon>
        <taxon>Porphyromonadaceae</taxon>
        <taxon>Porphyromonas</taxon>
    </lineage>
</organism>
<evidence type="ECO:0000313" key="13">
    <source>
        <dbReference type="EMBL" id="KGN92138.1"/>
    </source>
</evidence>
<feature type="binding site" evidence="9">
    <location>
        <position position="226"/>
    </location>
    <ligand>
        <name>Mn(2+)</name>
        <dbReference type="ChEBI" id="CHEBI:29035"/>
    </ligand>
</feature>
<evidence type="ECO:0000256" key="1">
    <source>
        <dbReference type="ARBA" id="ARBA00005094"/>
    </source>
</evidence>
<feature type="binding site" evidence="9">
    <location>
        <position position="222"/>
    </location>
    <ligand>
        <name>1-deoxy-D-xylulose 5-phosphate</name>
        <dbReference type="ChEBI" id="CHEBI:57792"/>
    </ligand>
</feature>
<keyword evidence="9" id="KW-0460">Magnesium</keyword>
<dbReference type="Gene3D" id="1.10.1740.10">
    <property type="match status" value="1"/>
</dbReference>
<dbReference type="InterPro" id="IPR036169">
    <property type="entry name" value="DXPR_C_sf"/>
</dbReference>
<dbReference type="InterPro" id="IPR013644">
    <property type="entry name" value="DXP_reductoisomerase_C"/>
</dbReference>
<dbReference type="InterPro" id="IPR013512">
    <property type="entry name" value="DXP_reductoisomerase_N"/>
</dbReference>
<keyword evidence="7 9" id="KW-0414">Isoprene biosynthesis</keyword>
<accession>A0ABR4XKC9</accession>
<evidence type="ECO:0000256" key="8">
    <source>
        <dbReference type="ARBA" id="ARBA00048543"/>
    </source>
</evidence>
<feature type="binding site" evidence="9">
    <location>
        <position position="155"/>
    </location>
    <ligand>
        <name>Mn(2+)</name>
        <dbReference type="ChEBI" id="CHEBI:29035"/>
    </ligand>
</feature>
<name>A0ABR4XKC9_9PORP</name>
<dbReference type="NCBIfam" id="NF009114">
    <property type="entry name" value="PRK12464.1"/>
    <property type="match status" value="1"/>
</dbReference>
<feature type="binding site" evidence="9">
    <location>
        <position position="44"/>
    </location>
    <ligand>
        <name>NADPH</name>
        <dbReference type="ChEBI" id="CHEBI:57783"/>
    </ligand>
</feature>
<comment type="caution">
    <text evidence="9">Lacks conserved residue(s) required for the propagation of feature annotation.</text>
</comment>
<evidence type="ECO:0000256" key="2">
    <source>
        <dbReference type="ARBA" id="ARBA00006825"/>
    </source>
</evidence>
<feature type="binding site" evidence="9">
    <location>
        <position position="226"/>
    </location>
    <ligand>
        <name>1-deoxy-D-xylulose 5-phosphate</name>
        <dbReference type="ChEBI" id="CHEBI:57792"/>
    </ligand>
</feature>
<feature type="binding site" evidence="9">
    <location>
        <position position="181"/>
    </location>
    <ligand>
        <name>1-deoxy-D-xylulose 5-phosphate</name>
        <dbReference type="ChEBI" id="CHEBI:57792"/>
    </ligand>
</feature>
<dbReference type="SUPFAM" id="SSF55347">
    <property type="entry name" value="Glyceraldehyde-3-phosphate dehydrogenase-like, C-terminal domain"/>
    <property type="match status" value="1"/>
</dbReference>
<evidence type="ECO:0000256" key="9">
    <source>
        <dbReference type="HAMAP-Rule" id="MF_00183"/>
    </source>
</evidence>
<feature type="binding site" evidence="9">
    <location>
        <position position="131"/>
    </location>
    <ligand>
        <name>NADPH</name>
        <dbReference type="ChEBI" id="CHEBI:57783"/>
    </ligand>
</feature>
<reference evidence="13 14" key="1">
    <citation type="submission" date="2014-08" db="EMBL/GenBank/DDBJ databases">
        <title>Porphyromonas canoris strain:OH2762 Genome sequencing.</title>
        <authorList>
            <person name="Wallis C."/>
            <person name="Deusch O."/>
            <person name="O'Flynn C."/>
            <person name="Davis I."/>
            <person name="Jospin G."/>
            <person name="Darling A.E."/>
            <person name="Coil D.A."/>
            <person name="Alexiev A."/>
            <person name="Horsfall A."/>
            <person name="Kirkwood N."/>
            <person name="Harris S."/>
            <person name="Eisen J.A."/>
        </authorList>
    </citation>
    <scope>NUCLEOTIDE SEQUENCE [LARGE SCALE GENOMIC DNA]</scope>
    <source>
        <strain evidence="14">COT-108 OH2762</strain>
    </source>
</reference>
<feature type="binding site" evidence="9">
    <location>
        <position position="130"/>
    </location>
    <ligand>
        <name>1-deoxy-D-xylulose 5-phosphate</name>
        <dbReference type="ChEBI" id="CHEBI:57792"/>
    </ligand>
</feature>
<feature type="binding site" evidence="9">
    <location>
        <position position="20"/>
    </location>
    <ligand>
        <name>NADPH</name>
        <dbReference type="ChEBI" id="CHEBI:57783"/>
    </ligand>
</feature>
<dbReference type="PANTHER" id="PTHR30525:SF0">
    <property type="entry name" value="1-DEOXY-D-XYLULOSE 5-PHOSPHATE REDUCTOISOMERASE, CHLOROPLASTIC"/>
    <property type="match status" value="1"/>
</dbReference>
<dbReference type="EC" id="1.1.1.267" evidence="9"/>
<keyword evidence="5 9" id="KW-0560">Oxidoreductase</keyword>
<dbReference type="PANTHER" id="PTHR30525">
    <property type="entry name" value="1-DEOXY-D-XYLULOSE 5-PHOSPHATE REDUCTOISOMERASE"/>
    <property type="match status" value="1"/>
</dbReference>
<dbReference type="InterPro" id="IPR036291">
    <property type="entry name" value="NAD(P)-bd_dom_sf"/>
</dbReference>
<dbReference type="InterPro" id="IPR003821">
    <property type="entry name" value="DXP_reductoisomerase"/>
</dbReference>
<dbReference type="Gene3D" id="3.40.50.720">
    <property type="entry name" value="NAD(P)-binding Rossmann-like Domain"/>
    <property type="match status" value="1"/>
</dbReference>
<evidence type="ECO:0000313" key="14">
    <source>
        <dbReference type="Proteomes" id="UP000030101"/>
    </source>
</evidence>
<keyword evidence="14" id="KW-1185">Reference proteome</keyword>
<feature type="binding site" evidence="9">
    <location>
        <position position="223"/>
    </location>
    <ligand>
        <name>1-deoxy-D-xylulose 5-phosphate</name>
        <dbReference type="ChEBI" id="CHEBI:57792"/>
    </ligand>
</feature>
<feature type="domain" description="DXP reductoisomerase C-terminal" evidence="12">
    <location>
        <begin position="266"/>
        <end position="384"/>
    </location>
</feature>
<comment type="caution">
    <text evidence="13">The sequence shown here is derived from an EMBL/GenBank/DDBJ whole genome shotgun (WGS) entry which is preliminary data.</text>
</comment>
<evidence type="ECO:0000259" key="10">
    <source>
        <dbReference type="Pfam" id="PF02670"/>
    </source>
</evidence>